<dbReference type="VEuPathDB" id="PlasmoDB:PGAL8A_00363700"/>
<keyword evidence="1" id="KW-0732">Signal</keyword>
<dbReference type="EMBL" id="CVMV01000059">
    <property type="protein sequence ID" value="CRG96413.1"/>
    <property type="molecule type" value="Genomic_DNA"/>
</dbReference>
<keyword evidence="3" id="KW-1185">Reference proteome</keyword>
<evidence type="ECO:0000313" key="2">
    <source>
        <dbReference type="EMBL" id="CRG96413.1"/>
    </source>
</evidence>
<evidence type="ECO:0000313" key="3">
    <source>
        <dbReference type="Proteomes" id="UP000220797"/>
    </source>
</evidence>
<accession>A0A1J1GV91</accession>
<reference evidence="2" key="1">
    <citation type="submission" date="2015-04" db="EMBL/GenBank/DDBJ databases">
        <authorList>
            <consortium name="Pathogen Informatics"/>
        </authorList>
    </citation>
    <scope>NUCLEOTIDE SEQUENCE [LARGE SCALE GENOMIC DNA]</scope>
    <source>
        <strain evidence="2">8A</strain>
    </source>
</reference>
<proteinExistence type="predicted"/>
<dbReference type="RefSeq" id="XP_028529218.1">
    <property type="nucleotide sequence ID" value="XM_028672691.1"/>
</dbReference>
<feature type="chain" id="PRO_5012023509" description="Reticulocyte binding protein" evidence="1">
    <location>
        <begin position="22"/>
        <end position="548"/>
    </location>
</feature>
<evidence type="ECO:0008006" key="4">
    <source>
        <dbReference type="Google" id="ProtNLM"/>
    </source>
</evidence>
<dbReference type="GeneID" id="39732167"/>
<name>A0A1J1GV91_PLAGA</name>
<sequence>MKKRNLVEFFIYLFEFLFCLAKLNKYQNVIEDIFHKKNVRNTNDSFTNICLKVSYGLIYYEDLLKNYKYDNKCLKYNKIGNYVLEKHNMSNYNCYKKIQKPLCKLNYINIENQIIEDNNINNDNSVKESAEEKNSKANTNMFDEQEKHIANGDNIYNSKIKKCYKTKNFFISLIKRCIEKGDKDPLVHCASLNFEKKIILDPKLFCESSYERKGIEEKEIRKSIYNDIYKKAVIKTFNFKNEETNDCINIVNIFNNCSIVERNIFGTTIDSCILERSKNFCHKTIEEMHNKNYIYTCSDIILPYLLSSKEENKSYNNLCHNFNNYLNILKEKKNFYLKEKRKLEEKVKTIRITQKLYKMIEDIFQLLKEETQKNSLVIDNLFHNLEKLENQRLFNEEYILKLNKVHEKLQESENLIIKSGYPVLNKNSIEENISLFKEIKANVEKLRKLQMDIGTYSKLIIEYINKKKNEKLNDKDINEINLDELKKLKKKYDNIKNFIENYSKKNNNSIYEYQNSYEKDFIEDSKNFNNLVEIYTDQIYLLIKNNIK</sequence>
<organism evidence="2 3">
    <name type="scientific">Plasmodium gallinaceum</name>
    <dbReference type="NCBI Taxonomy" id="5849"/>
    <lineage>
        <taxon>Eukaryota</taxon>
        <taxon>Sar</taxon>
        <taxon>Alveolata</taxon>
        <taxon>Apicomplexa</taxon>
        <taxon>Aconoidasida</taxon>
        <taxon>Haemosporida</taxon>
        <taxon>Plasmodiidae</taxon>
        <taxon>Plasmodium</taxon>
        <taxon>Plasmodium (Haemamoeba)</taxon>
    </lineage>
</organism>
<evidence type="ECO:0000256" key="1">
    <source>
        <dbReference type="SAM" id="SignalP"/>
    </source>
</evidence>
<protein>
    <recommendedName>
        <fullName evidence="4">Reticulocyte binding protein</fullName>
    </recommendedName>
</protein>
<feature type="signal peptide" evidence="1">
    <location>
        <begin position="1"/>
        <end position="21"/>
    </location>
</feature>
<dbReference type="OrthoDB" id="371050at2759"/>
<comment type="caution">
    <text evidence="2">The sequence shown here is derived from an EMBL/GenBank/DDBJ whole genome shotgun (WGS) entry which is preliminary data.</text>
</comment>
<dbReference type="AlphaFoldDB" id="A0A1J1GV91"/>
<gene>
    <name evidence="2" type="ORF">PGAL8A_00363700</name>
</gene>
<dbReference type="Proteomes" id="UP000220797">
    <property type="component" value="Unassembled WGS sequence"/>
</dbReference>